<gene>
    <name evidence="1" type="ORF">QFC24_006775</name>
</gene>
<dbReference type="EMBL" id="JASBWV010000038">
    <property type="protein sequence ID" value="KAJ9116260.1"/>
    <property type="molecule type" value="Genomic_DNA"/>
</dbReference>
<keyword evidence="2" id="KW-1185">Reference proteome</keyword>
<dbReference type="Proteomes" id="UP001234202">
    <property type="component" value="Unassembled WGS sequence"/>
</dbReference>
<name>A0ACC2WWV3_9TREE</name>
<protein>
    <submittedName>
        <fullName evidence="1">Uncharacterized protein</fullName>
    </submittedName>
</protein>
<proteinExistence type="predicted"/>
<evidence type="ECO:0000313" key="2">
    <source>
        <dbReference type="Proteomes" id="UP001234202"/>
    </source>
</evidence>
<reference evidence="1" key="1">
    <citation type="submission" date="2023-04" db="EMBL/GenBank/DDBJ databases">
        <title>Draft Genome sequencing of Naganishia species isolated from polar environments using Oxford Nanopore Technology.</title>
        <authorList>
            <person name="Leo P."/>
            <person name="Venkateswaran K."/>
        </authorList>
    </citation>
    <scope>NUCLEOTIDE SEQUENCE</scope>
    <source>
        <strain evidence="1">DBVPG 5303</strain>
    </source>
</reference>
<sequence>MTPLSQSILGNLLVVLNMAPIAKNQETVKLQLSQGDRAISLFGVKRRYTSQHKRSIATESAEVSSLCLLLYLLPVHKLTAFCTLQIAAERDALHIATAASLCRSSKADSPSGPSGPSSIMFPCPSYGRSSIRSNTTSASSKYIALGYITPSTCRTRSSSTTLFEDAIPDALTKSARVKLESTAAYQAGESDMTTLSQDIERLRARLEIAATQHAQAMSTSMQDVARLTAQNATLLQKVQEYTTLVNDQRQIISSLTAQVQRQSIEIDTVQTVEQDSDRVIDALIRGDRDLRSARAQAEAQAIKAEARTKQAESQAASAEGKVASAAVLIDKARATALGYQLIVDQAKAKVVQAEAKVVAAETQVTAISQELDQLHIKLAVLETENAEYSQKIESLQTEDENVKASARSASSALSENEQGFDTVSPEVSQLFHVVGLEHVNLELLEHVHLRLLGHGAQSHNDRNIRSWLKEADSDQDLDWNNDISPSSRTPFTVDYDDEEEEENEDKGDDEDESYRRLMAIHKAVVARFKPNGSMHRGPSVLADMYATPQACAPVYHAVEWSSDMEDEDDTSESYCCYIVPSPTCMPSTDQEDSDADSVTTPVLKQVELEDDDTFFQSDKTSNPSKKTFTIPDTPVSHVWIPYMRDWVSKENVDDGDEVDALTPSPTFQPCHAM</sequence>
<evidence type="ECO:0000313" key="1">
    <source>
        <dbReference type="EMBL" id="KAJ9116260.1"/>
    </source>
</evidence>
<organism evidence="1 2">
    <name type="scientific">Naganishia onofrii</name>
    <dbReference type="NCBI Taxonomy" id="1851511"/>
    <lineage>
        <taxon>Eukaryota</taxon>
        <taxon>Fungi</taxon>
        <taxon>Dikarya</taxon>
        <taxon>Basidiomycota</taxon>
        <taxon>Agaricomycotina</taxon>
        <taxon>Tremellomycetes</taxon>
        <taxon>Filobasidiales</taxon>
        <taxon>Filobasidiaceae</taxon>
        <taxon>Naganishia</taxon>
    </lineage>
</organism>
<accession>A0ACC2WWV3</accession>
<comment type="caution">
    <text evidence="1">The sequence shown here is derived from an EMBL/GenBank/DDBJ whole genome shotgun (WGS) entry which is preliminary data.</text>
</comment>